<dbReference type="EMBL" id="QZVT01000007">
    <property type="protein sequence ID" value="RJT77958.1"/>
    <property type="molecule type" value="Genomic_DNA"/>
</dbReference>
<keyword evidence="3" id="KW-1185">Reference proteome</keyword>
<protein>
    <submittedName>
        <fullName evidence="2">Antitoxin</fullName>
    </submittedName>
</protein>
<dbReference type="OrthoDB" id="5125103at2"/>
<dbReference type="RefSeq" id="WP_120149571.1">
    <property type="nucleotide sequence ID" value="NZ_QZVT01000007.1"/>
</dbReference>
<dbReference type="AlphaFoldDB" id="A0A3A5M4N0"/>
<dbReference type="Proteomes" id="UP000272560">
    <property type="component" value="Unassembled WGS sequence"/>
</dbReference>
<organism evidence="2 3">
    <name type="scientific">Arthrobacter cheniae</name>
    <dbReference type="NCBI Taxonomy" id="1258888"/>
    <lineage>
        <taxon>Bacteria</taxon>
        <taxon>Bacillati</taxon>
        <taxon>Actinomycetota</taxon>
        <taxon>Actinomycetes</taxon>
        <taxon>Micrococcales</taxon>
        <taxon>Micrococcaceae</taxon>
        <taxon>Arthrobacter</taxon>
    </lineage>
</organism>
<sequence>MGLFSGRSRGALAAKAISLIRNNPGKVMNGIVKAGDFANKRTHGKYSHQITGVQSKAAKAIDSVARKNGPGGTSSIDPTYRPK</sequence>
<evidence type="ECO:0000313" key="2">
    <source>
        <dbReference type="EMBL" id="RJT77958.1"/>
    </source>
</evidence>
<name>A0A3A5M4N0_9MICC</name>
<gene>
    <name evidence="2" type="ORF">D6T63_13430</name>
</gene>
<dbReference type="InterPro" id="IPR028037">
    <property type="entry name" value="Antitoxin_Rv0909/MT0933"/>
</dbReference>
<feature type="region of interest" description="Disordered" evidence="1">
    <location>
        <begin position="64"/>
        <end position="83"/>
    </location>
</feature>
<dbReference type="Pfam" id="PF14013">
    <property type="entry name" value="MT0933_antitox"/>
    <property type="match status" value="1"/>
</dbReference>
<evidence type="ECO:0000256" key="1">
    <source>
        <dbReference type="SAM" id="MobiDB-lite"/>
    </source>
</evidence>
<accession>A0A3A5M4N0</accession>
<proteinExistence type="predicted"/>
<evidence type="ECO:0000313" key="3">
    <source>
        <dbReference type="Proteomes" id="UP000272560"/>
    </source>
</evidence>
<comment type="caution">
    <text evidence="2">The sequence shown here is derived from an EMBL/GenBank/DDBJ whole genome shotgun (WGS) entry which is preliminary data.</text>
</comment>
<reference evidence="2 3" key="1">
    <citation type="submission" date="2018-09" db="EMBL/GenBank/DDBJ databases">
        <title>Novel species of Arthrobacter.</title>
        <authorList>
            <person name="Liu Q."/>
            <person name="Xin Y.-H."/>
        </authorList>
    </citation>
    <scope>NUCLEOTIDE SEQUENCE [LARGE SCALE GENOMIC DNA]</scope>
    <source>
        <strain evidence="2 3">Hz2</strain>
    </source>
</reference>